<sequence>MGISMKKILSSTAKQKGFILPYVLFFIAIAFIAITFNVNLYRDEVQITKNQTEQLKIETLLQMGRTRFKDEVASDTEIPNPVVYHFPVGNVKIRYAKPHEQKYHLYISIQTDTFATLSITNQLRILNE</sequence>
<organism evidence="2 3">
    <name type="scientific">Lentibacillus cibarius</name>
    <dbReference type="NCBI Taxonomy" id="2583219"/>
    <lineage>
        <taxon>Bacteria</taxon>
        <taxon>Bacillati</taxon>
        <taxon>Bacillota</taxon>
        <taxon>Bacilli</taxon>
        <taxon>Bacillales</taxon>
        <taxon>Bacillaceae</taxon>
        <taxon>Lentibacillus</taxon>
    </lineage>
</organism>
<accession>A0A549YLE3</accession>
<name>A0A549YLE3_9BACI</name>
<evidence type="ECO:0000313" key="3">
    <source>
        <dbReference type="Proteomes" id="UP000319280"/>
    </source>
</evidence>
<gene>
    <name evidence="2" type="ORF">FH966_13880</name>
</gene>
<dbReference type="AlphaFoldDB" id="A0A549YLE3"/>
<feature type="transmembrane region" description="Helical" evidence="1">
    <location>
        <begin position="20"/>
        <end position="41"/>
    </location>
</feature>
<keyword evidence="1" id="KW-0472">Membrane</keyword>
<dbReference type="Pfam" id="PF14173">
    <property type="entry name" value="ComGG"/>
    <property type="match status" value="1"/>
</dbReference>
<protein>
    <submittedName>
        <fullName evidence="2">Uncharacterized protein</fullName>
    </submittedName>
</protein>
<evidence type="ECO:0000256" key="1">
    <source>
        <dbReference type="SAM" id="Phobius"/>
    </source>
</evidence>
<keyword evidence="1" id="KW-0812">Transmembrane</keyword>
<reference evidence="2 3" key="1">
    <citation type="submission" date="2019-07" db="EMBL/GenBank/DDBJ databases">
        <title>Genomic analysis of Lentibacillus sp. NKC851-2.</title>
        <authorList>
            <person name="Oh Y.J."/>
        </authorList>
    </citation>
    <scope>NUCLEOTIDE SEQUENCE [LARGE SCALE GENOMIC DNA]</scope>
    <source>
        <strain evidence="2 3">NKC851-2</strain>
    </source>
</reference>
<dbReference type="EMBL" id="VJMZ01000001">
    <property type="protein sequence ID" value="TRM12703.1"/>
    <property type="molecule type" value="Genomic_DNA"/>
</dbReference>
<evidence type="ECO:0000313" key="2">
    <source>
        <dbReference type="EMBL" id="TRM12703.1"/>
    </source>
</evidence>
<dbReference type="Proteomes" id="UP000319280">
    <property type="component" value="Unassembled WGS sequence"/>
</dbReference>
<keyword evidence="3" id="KW-1185">Reference proteome</keyword>
<proteinExistence type="predicted"/>
<keyword evidence="1" id="KW-1133">Transmembrane helix</keyword>
<comment type="caution">
    <text evidence="2">The sequence shown here is derived from an EMBL/GenBank/DDBJ whole genome shotgun (WGS) entry which is preliminary data.</text>
</comment>
<dbReference type="InterPro" id="IPR020372">
    <property type="entry name" value="Competence_ComGG"/>
</dbReference>